<dbReference type="GO" id="GO:0008686">
    <property type="term" value="F:3,4-dihydroxy-2-butanone-4-phosphate synthase activity"/>
    <property type="evidence" value="ECO:0007669"/>
    <property type="project" value="UniProtKB-EC"/>
</dbReference>
<dbReference type="EC" id="4.1.99.12" evidence="3 12"/>
<proteinExistence type="inferred from homology"/>
<keyword evidence="7 12" id="KW-0460">Magnesium</keyword>
<reference evidence="13" key="1">
    <citation type="journal article" date="2020" name="New Phytol.">
        <title>Comparative genomics reveals dynamic genome evolution in host specialist ectomycorrhizal fungi.</title>
        <authorList>
            <person name="Lofgren L.A."/>
            <person name="Nguyen N.H."/>
            <person name="Vilgalys R."/>
            <person name="Ruytinx J."/>
            <person name="Liao H.L."/>
            <person name="Branco S."/>
            <person name="Kuo A."/>
            <person name="LaButti K."/>
            <person name="Lipzen A."/>
            <person name="Andreopoulos W."/>
            <person name="Pangilinan J."/>
            <person name="Riley R."/>
            <person name="Hundley H."/>
            <person name="Na H."/>
            <person name="Barry K."/>
            <person name="Grigoriev I.V."/>
            <person name="Stajich J.E."/>
            <person name="Kennedy P.G."/>
        </authorList>
    </citation>
    <scope>NUCLEOTIDE SEQUENCE</scope>
    <source>
        <strain evidence="13">MN1</strain>
    </source>
</reference>
<dbReference type="HAMAP" id="MF_00180">
    <property type="entry name" value="RibB"/>
    <property type="match status" value="1"/>
</dbReference>
<comment type="similarity">
    <text evidence="11 12">Belongs to the DHBP synthase family.</text>
</comment>
<keyword evidence="9 12" id="KW-0464">Manganese</keyword>
<comment type="caution">
    <text evidence="13">The sequence shown here is derived from an EMBL/GenBank/DDBJ whole genome shotgun (WGS) entry which is preliminary data.</text>
</comment>
<organism evidence="13 14">
    <name type="scientific">Suillus subaureus</name>
    <dbReference type="NCBI Taxonomy" id="48587"/>
    <lineage>
        <taxon>Eukaryota</taxon>
        <taxon>Fungi</taxon>
        <taxon>Dikarya</taxon>
        <taxon>Basidiomycota</taxon>
        <taxon>Agaricomycotina</taxon>
        <taxon>Agaricomycetes</taxon>
        <taxon>Agaricomycetidae</taxon>
        <taxon>Boletales</taxon>
        <taxon>Suillineae</taxon>
        <taxon>Suillaceae</taxon>
        <taxon>Suillus</taxon>
    </lineage>
</organism>
<evidence type="ECO:0000256" key="6">
    <source>
        <dbReference type="ARBA" id="ARBA00022723"/>
    </source>
</evidence>
<dbReference type="AlphaFoldDB" id="A0A9P7DWE8"/>
<dbReference type="PANTHER" id="PTHR21327:SF18">
    <property type="entry name" value="3,4-DIHYDROXY-2-BUTANONE 4-PHOSPHATE SYNTHASE"/>
    <property type="match status" value="1"/>
</dbReference>
<comment type="subunit">
    <text evidence="2 12">Homodimer.</text>
</comment>
<keyword evidence="8" id="KW-0318">Glutathionylation</keyword>
<dbReference type="GO" id="GO:0005758">
    <property type="term" value="C:mitochondrial intermembrane space"/>
    <property type="evidence" value="ECO:0007669"/>
    <property type="project" value="TreeGrafter"/>
</dbReference>
<dbReference type="NCBIfam" id="TIGR00506">
    <property type="entry name" value="ribB"/>
    <property type="match status" value="1"/>
</dbReference>
<dbReference type="GO" id="GO:0009231">
    <property type="term" value="P:riboflavin biosynthetic process"/>
    <property type="evidence" value="ECO:0007669"/>
    <property type="project" value="UniProtKB-KW"/>
</dbReference>
<dbReference type="FunFam" id="3.90.870.10:FF:000002">
    <property type="entry name" value="3,4-dihydroxy-2-butanone 4-phosphate synthase"/>
    <property type="match status" value="1"/>
</dbReference>
<evidence type="ECO:0000256" key="7">
    <source>
        <dbReference type="ARBA" id="ARBA00022842"/>
    </source>
</evidence>
<comment type="function">
    <text evidence="12">Catalyzes the conversion of D-ribulose 5-phosphate to formate and 3,4-dihydroxy-2-butanone 4-phosphate.</text>
</comment>
<dbReference type="GO" id="GO:0005829">
    <property type="term" value="C:cytosol"/>
    <property type="evidence" value="ECO:0007669"/>
    <property type="project" value="TreeGrafter"/>
</dbReference>
<evidence type="ECO:0000256" key="10">
    <source>
        <dbReference type="ARBA" id="ARBA00023239"/>
    </source>
</evidence>
<dbReference type="OrthoDB" id="60371at2759"/>
<keyword evidence="10 12" id="KW-0456">Lyase</keyword>
<dbReference type="Gene3D" id="3.90.870.10">
    <property type="entry name" value="DHBP synthase"/>
    <property type="match status" value="1"/>
</dbReference>
<comment type="catalytic activity">
    <reaction evidence="12">
        <text>D-ribulose 5-phosphate = (2S)-2-hydroxy-3-oxobutyl phosphate + formate + H(+)</text>
        <dbReference type="Rhea" id="RHEA:18457"/>
        <dbReference type="ChEBI" id="CHEBI:15378"/>
        <dbReference type="ChEBI" id="CHEBI:15740"/>
        <dbReference type="ChEBI" id="CHEBI:58121"/>
        <dbReference type="ChEBI" id="CHEBI:58830"/>
        <dbReference type="EC" id="4.1.99.12"/>
    </reaction>
</comment>
<evidence type="ECO:0000256" key="8">
    <source>
        <dbReference type="ARBA" id="ARBA00023206"/>
    </source>
</evidence>
<name>A0A9P7DWE8_9AGAM</name>
<dbReference type="Proteomes" id="UP000807769">
    <property type="component" value="Unassembled WGS sequence"/>
</dbReference>
<keyword evidence="6 12" id="KW-0479">Metal-binding</keyword>
<keyword evidence="14" id="KW-1185">Reference proteome</keyword>
<evidence type="ECO:0000313" key="14">
    <source>
        <dbReference type="Proteomes" id="UP000807769"/>
    </source>
</evidence>
<comment type="cofactor">
    <cofactor evidence="12">
        <name>Mg(2+)</name>
        <dbReference type="ChEBI" id="CHEBI:18420"/>
    </cofactor>
    <cofactor evidence="12">
        <name>Mn(2+)</name>
        <dbReference type="ChEBI" id="CHEBI:29035"/>
    </cofactor>
    <text evidence="12">Binds 2 divalent metal cations per subunit. Magnesium or manganese.</text>
</comment>
<accession>A0A9P7DWE8</accession>
<keyword evidence="5 12" id="KW-0686">Riboflavin biosynthesis</keyword>
<evidence type="ECO:0000256" key="12">
    <source>
        <dbReference type="RuleBase" id="RU003843"/>
    </source>
</evidence>
<dbReference type="EMBL" id="JABBWG010000056">
    <property type="protein sequence ID" value="KAG1804639.1"/>
    <property type="molecule type" value="Genomic_DNA"/>
</dbReference>
<gene>
    <name evidence="13" type="ORF">BJ212DRAFT_1393021</name>
</gene>
<evidence type="ECO:0000256" key="3">
    <source>
        <dbReference type="ARBA" id="ARBA00012153"/>
    </source>
</evidence>
<sequence length="257" mass="28225">MPTATVQDSAPEHHRLAKTNGAHNGSFSPAWVPSRVEDATLGTTGFSFDTVEEALTAFARGEPVVVMDDERRENEGDIIISASQCSVEAMAWMIKHTSGYICISLPEERLNELEIPMMVPENQERHKTAYTITIDYKHGTTTGISAHDRSLTVRKLVDPTSTASDFSRPGHMVPLRAQNGGVLERRGHTETGVDLCALTNQPLGGVLCELVNDDALGTMARRDDCRSFADRWGLKMISVDMLVQYRIAMESKSSTTS</sequence>
<evidence type="ECO:0000256" key="1">
    <source>
        <dbReference type="ARBA" id="ARBA00004904"/>
    </source>
</evidence>
<comment type="pathway">
    <text evidence="1 12">Cofactor biosynthesis; riboflavin biosynthesis; 2-hydroxy-3-oxobutyl phosphate from D-ribulose 5-phosphate: step 1/1.</text>
</comment>
<dbReference type="InterPro" id="IPR000422">
    <property type="entry name" value="DHBP_synthase_RibB"/>
</dbReference>
<dbReference type="Pfam" id="PF00926">
    <property type="entry name" value="DHBP_synthase"/>
    <property type="match status" value="1"/>
</dbReference>
<evidence type="ECO:0000256" key="4">
    <source>
        <dbReference type="ARBA" id="ARBA00018836"/>
    </source>
</evidence>
<evidence type="ECO:0000256" key="5">
    <source>
        <dbReference type="ARBA" id="ARBA00022619"/>
    </source>
</evidence>
<dbReference type="PANTHER" id="PTHR21327">
    <property type="entry name" value="GTP CYCLOHYDROLASE II-RELATED"/>
    <property type="match status" value="1"/>
</dbReference>
<protein>
    <recommendedName>
        <fullName evidence="4 12">3,4-dihydroxy-2-butanone 4-phosphate synthase</fullName>
        <shortName evidence="12">DHBP synthase</shortName>
        <ecNumber evidence="3 12">4.1.99.12</ecNumber>
    </recommendedName>
</protein>
<dbReference type="GeneID" id="64631103"/>
<evidence type="ECO:0000256" key="11">
    <source>
        <dbReference type="ARBA" id="ARBA00060730"/>
    </source>
</evidence>
<dbReference type="InterPro" id="IPR017945">
    <property type="entry name" value="DHBP_synth_RibB-like_a/b_dom"/>
</dbReference>
<dbReference type="GO" id="GO:0046872">
    <property type="term" value="F:metal ion binding"/>
    <property type="evidence" value="ECO:0007669"/>
    <property type="project" value="UniProtKB-KW"/>
</dbReference>
<dbReference type="SUPFAM" id="SSF55821">
    <property type="entry name" value="YrdC/RibB"/>
    <property type="match status" value="1"/>
</dbReference>
<dbReference type="RefSeq" id="XP_041187048.1">
    <property type="nucleotide sequence ID" value="XM_041337087.1"/>
</dbReference>
<evidence type="ECO:0000256" key="9">
    <source>
        <dbReference type="ARBA" id="ARBA00023211"/>
    </source>
</evidence>
<evidence type="ECO:0000256" key="2">
    <source>
        <dbReference type="ARBA" id="ARBA00011738"/>
    </source>
</evidence>
<evidence type="ECO:0000313" key="13">
    <source>
        <dbReference type="EMBL" id="KAG1804639.1"/>
    </source>
</evidence>